<comment type="catalytic activity">
    <reaction evidence="7">
        <text>cob(II)yrinate + 2 L-glutamine + 2 ATP + 2 H2O = cob(II)yrinate a,c diamide + 2 L-glutamate + 2 ADP + 2 phosphate + 2 H(+)</text>
        <dbReference type="Rhea" id="RHEA:26289"/>
        <dbReference type="ChEBI" id="CHEBI:15377"/>
        <dbReference type="ChEBI" id="CHEBI:15378"/>
        <dbReference type="ChEBI" id="CHEBI:29985"/>
        <dbReference type="ChEBI" id="CHEBI:30616"/>
        <dbReference type="ChEBI" id="CHEBI:43474"/>
        <dbReference type="ChEBI" id="CHEBI:58359"/>
        <dbReference type="ChEBI" id="CHEBI:58537"/>
        <dbReference type="ChEBI" id="CHEBI:58894"/>
        <dbReference type="ChEBI" id="CHEBI:456216"/>
        <dbReference type="EC" id="6.3.5.11"/>
    </reaction>
</comment>
<evidence type="ECO:0000256" key="6">
    <source>
        <dbReference type="ARBA" id="ARBA00022962"/>
    </source>
</evidence>
<dbReference type="Pfam" id="PF07685">
    <property type="entry name" value="GATase_3"/>
    <property type="match status" value="1"/>
</dbReference>
<dbReference type="PANTHER" id="PTHR43873">
    <property type="entry name" value="COBYRINATE A,C-DIAMIDE SYNTHASE"/>
    <property type="match status" value="1"/>
</dbReference>
<organism evidence="10 11">
    <name type="scientific">Anaerosporobacter mobilis DSM 15930</name>
    <dbReference type="NCBI Taxonomy" id="1120996"/>
    <lineage>
        <taxon>Bacteria</taxon>
        <taxon>Bacillati</taxon>
        <taxon>Bacillota</taxon>
        <taxon>Clostridia</taxon>
        <taxon>Lachnospirales</taxon>
        <taxon>Lachnospiraceae</taxon>
        <taxon>Anaerosporobacter</taxon>
    </lineage>
</organism>
<dbReference type="EC" id="6.3.5.11" evidence="7"/>
<dbReference type="RefSeq" id="WP_242952473.1">
    <property type="nucleotide sequence ID" value="NZ_FRCP01000006.1"/>
</dbReference>
<keyword evidence="2 7" id="KW-0436">Ligase</keyword>
<comment type="similarity">
    <text evidence="7">Belongs to the CobB/CbiA family.</text>
</comment>
<dbReference type="UniPathway" id="UPA00148">
    <property type="reaction ID" value="UER00231"/>
</dbReference>
<reference evidence="10 11" key="1">
    <citation type="submission" date="2016-11" db="EMBL/GenBank/DDBJ databases">
        <authorList>
            <person name="Jaros S."/>
            <person name="Januszkiewicz K."/>
            <person name="Wedrychowicz H."/>
        </authorList>
    </citation>
    <scope>NUCLEOTIDE SEQUENCE [LARGE SCALE GENOMIC DNA]</scope>
    <source>
        <strain evidence="10 11">DSM 15930</strain>
    </source>
</reference>
<evidence type="ECO:0000259" key="9">
    <source>
        <dbReference type="Pfam" id="PF07685"/>
    </source>
</evidence>
<dbReference type="Proteomes" id="UP000184038">
    <property type="component" value="Unassembled WGS sequence"/>
</dbReference>
<dbReference type="Gene3D" id="3.40.50.300">
    <property type="entry name" value="P-loop containing nucleotide triphosphate hydrolases"/>
    <property type="match status" value="1"/>
</dbReference>
<dbReference type="GO" id="GO:0009236">
    <property type="term" value="P:cobalamin biosynthetic process"/>
    <property type="evidence" value="ECO:0007669"/>
    <property type="project" value="UniProtKB-UniRule"/>
</dbReference>
<proteinExistence type="inferred from homology"/>
<keyword evidence="4 7" id="KW-0067">ATP-binding</keyword>
<dbReference type="HAMAP" id="MF_00027">
    <property type="entry name" value="CobB_CbiA"/>
    <property type="match status" value="1"/>
</dbReference>
<gene>
    <name evidence="7" type="primary">cbiA</name>
    <name evidence="10" type="ORF">SAMN02746066_00806</name>
</gene>
<comment type="miscellaneous">
    <text evidence="7">The a and c carboxylates of cobyrinate are activated for nucleophilic attack via formation of a phosphorylated intermediate by ATP. CbiA catalyzes first the amidation of the c-carboxylate, and then that of the a-carboxylate.</text>
</comment>
<evidence type="ECO:0000256" key="1">
    <source>
        <dbReference type="ARBA" id="ARBA00001946"/>
    </source>
</evidence>
<dbReference type="SUPFAM" id="SSF52540">
    <property type="entry name" value="P-loop containing nucleoside triphosphate hydrolases"/>
    <property type="match status" value="1"/>
</dbReference>
<dbReference type="InterPro" id="IPR011698">
    <property type="entry name" value="GATase_3"/>
</dbReference>
<evidence type="ECO:0000259" key="8">
    <source>
        <dbReference type="Pfam" id="PF01656"/>
    </source>
</evidence>
<feature type="active site" description="Nucleophile" evidence="7">
    <location>
        <position position="344"/>
    </location>
</feature>
<protein>
    <recommendedName>
        <fullName evidence="7">Cobyrinate a,c-diamide synthase</fullName>
        <ecNumber evidence="7">6.3.5.11</ecNumber>
    </recommendedName>
    <alternativeName>
        <fullName evidence="7">Cobyrinic acid a,c-diamide synthetase</fullName>
    </alternativeName>
</protein>
<name>A0A1M7G4Q0_9FIRM</name>
<evidence type="ECO:0000256" key="5">
    <source>
        <dbReference type="ARBA" id="ARBA00022842"/>
    </source>
</evidence>
<dbReference type="AlphaFoldDB" id="A0A1M7G4Q0"/>
<dbReference type="InterPro" id="IPR029062">
    <property type="entry name" value="Class_I_gatase-like"/>
</dbReference>
<evidence type="ECO:0000256" key="3">
    <source>
        <dbReference type="ARBA" id="ARBA00022741"/>
    </source>
</evidence>
<evidence type="ECO:0000313" key="11">
    <source>
        <dbReference type="Proteomes" id="UP000184038"/>
    </source>
</evidence>
<dbReference type="GO" id="GO:0042242">
    <property type="term" value="F:cobyrinic acid a,c-diamide synthase activity"/>
    <property type="evidence" value="ECO:0007669"/>
    <property type="project" value="UniProtKB-UniRule"/>
</dbReference>
<dbReference type="PANTHER" id="PTHR43873:SF1">
    <property type="entry name" value="COBYRINATE A,C-DIAMIDE SYNTHASE"/>
    <property type="match status" value="1"/>
</dbReference>
<dbReference type="InterPro" id="IPR004484">
    <property type="entry name" value="CbiA/CobB_synth"/>
</dbReference>
<dbReference type="NCBIfam" id="NF002204">
    <property type="entry name" value="PRK01077.1"/>
    <property type="match status" value="1"/>
</dbReference>
<evidence type="ECO:0000313" key="10">
    <source>
        <dbReference type="EMBL" id="SHM10829.1"/>
    </source>
</evidence>
<keyword evidence="3 7" id="KW-0547">Nucleotide-binding</keyword>
<keyword evidence="5 7" id="KW-0460">Magnesium</keyword>
<accession>A0A1M7G4Q0</accession>
<comment type="cofactor">
    <cofactor evidence="1 7">
        <name>Mg(2+)</name>
        <dbReference type="ChEBI" id="CHEBI:18420"/>
    </cofactor>
</comment>
<dbReference type="GO" id="GO:0005524">
    <property type="term" value="F:ATP binding"/>
    <property type="evidence" value="ECO:0007669"/>
    <property type="project" value="UniProtKB-UniRule"/>
</dbReference>
<comment type="domain">
    <text evidence="7">Comprises of two domains. The C-terminal domain contains the binding site for glutamine and catalyzes the hydrolysis of this substrate to glutamate and ammonia. The N-terminal domain is anticipated to bind ATP and cobyrinate and catalyzes the ultimate synthesis of the diamide product. The ammonia produced via the glutaminase domain is probably translocated to the adjacent domain via a molecular tunnel, where it reacts with an activated intermediate.</text>
</comment>
<dbReference type="SUPFAM" id="SSF52317">
    <property type="entry name" value="Class I glutamine amidotransferase-like"/>
    <property type="match status" value="1"/>
</dbReference>
<dbReference type="InterPro" id="IPR002586">
    <property type="entry name" value="CobQ/CobB/MinD/ParA_Nub-bd_dom"/>
</dbReference>
<dbReference type="NCBIfam" id="TIGR00379">
    <property type="entry name" value="cobB"/>
    <property type="match status" value="1"/>
</dbReference>
<comment type="pathway">
    <text evidence="7">Cofactor biosynthesis; adenosylcobalamin biosynthesis; cob(II)yrinate a,c-diamide from sirohydrochlorin (anaerobic route): step 10/10.</text>
</comment>
<dbReference type="STRING" id="1120996.SAMN02746066_00806"/>
<dbReference type="CDD" id="cd05388">
    <property type="entry name" value="CobB_N"/>
    <property type="match status" value="1"/>
</dbReference>
<keyword evidence="6 7" id="KW-0315">Glutamine amidotransferase</keyword>
<evidence type="ECO:0000256" key="7">
    <source>
        <dbReference type="HAMAP-Rule" id="MF_00027"/>
    </source>
</evidence>
<evidence type="ECO:0000256" key="2">
    <source>
        <dbReference type="ARBA" id="ARBA00022598"/>
    </source>
</evidence>
<dbReference type="EMBL" id="FRCP01000006">
    <property type="protein sequence ID" value="SHM10829.1"/>
    <property type="molecule type" value="Genomic_DNA"/>
</dbReference>
<comment type="function">
    <text evidence="7">Catalyzes the ATP-dependent amidation of the two carboxylate groups at positions a and c of cobyrinate, using either L-glutamine or ammonia as the nitrogen source.</text>
</comment>
<dbReference type="CDD" id="cd03130">
    <property type="entry name" value="GATase1_CobB"/>
    <property type="match status" value="1"/>
</dbReference>
<evidence type="ECO:0000256" key="4">
    <source>
        <dbReference type="ARBA" id="ARBA00022840"/>
    </source>
</evidence>
<keyword evidence="11" id="KW-1185">Reference proteome</keyword>
<dbReference type="InterPro" id="IPR027417">
    <property type="entry name" value="P-loop_NTPase"/>
</dbReference>
<keyword evidence="7" id="KW-0169">Cobalamin biosynthesis</keyword>
<feature type="site" description="Increases nucleophilicity of active site Cys" evidence="7">
    <location>
        <position position="444"/>
    </location>
</feature>
<feature type="domain" description="CobQ/CobB/MinD/ParA nucleotide binding" evidence="8">
    <location>
        <begin position="15"/>
        <end position="199"/>
    </location>
</feature>
<dbReference type="PROSITE" id="PS51274">
    <property type="entry name" value="GATASE_COBBQ"/>
    <property type="match status" value="1"/>
</dbReference>
<dbReference type="Pfam" id="PF01656">
    <property type="entry name" value="CbiA"/>
    <property type="match status" value="1"/>
</dbReference>
<sequence length="467" mass="52412">MNSTMKRLVKVPRVLITGISSGSGKTTMVCAVLQELKRRNLSLAACKCGPDYIDPMFHKAITGAKTANLDLFFTPPEVVREILYQNSIDTDITIIEGVMGYYDGMQLGKDTASSYDVAKQTRTPVILAVSCKGMSLSLAAIIKGVMDFREDSNIQGILLNGIGKAMYERIKPVIEEETKLPVVGFLPPLTDFKLESRHLGLVTPDEIENLQKQLDYLSEIARESIDLDAILKIAENAPEFEVREIDEVLDNSTVKKEEIIRIGYAYDKAFCFYYQENLQLLAKMGATLVPFSPLMDATIPKNLNGLLLGGGYPEVYAKELEENISMRKSIQEAIHSGVPCIAECGGFMYLHERMQGKDEEWYEMVGAIPGESFKTKRLVRFGYVTLIANEETAYSTKDEVIRGHEFHYWDSTDTGSDYTATKTSSAISYPTTHARDNLMAGYPHLYYYSNPDFARRFIERCKATRDI</sequence>
<dbReference type="Gene3D" id="3.40.50.880">
    <property type="match status" value="1"/>
</dbReference>
<feature type="domain" description="CobB/CobQ-like glutamine amidotransferase" evidence="9">
    <location>
        <begin position="261"/>
        <end position="448"/>
    </location>
</feature>